<dbReference type="NCBIfam" id="TIGR00444">
    <property type="entry name" value="mazG"/>
    <property type="match status" value="1"/>
</dbReference>
<protein>
    <submittedName>
        <fullName evidence="2">ATP diphosphatase</fullName>
        <ecNumber evidence="2">3.6.1.8</ecNumber>
    </submittedName>
</protein>
<dbReference type="CDD" id="cd11529">
    <property type="entry name" value="NTP-PPase_MazG_Cterm"/>
    <property type="match status" value="1"/>
</dbReference>
<dbReference type="RefSeq" id="WP_309799575.1">
    <property type="nucleotide sequence ID" value="NZ_JAVDPW010000010.1"/>
</dbReference>
<feature type="domain" description="NTP pyrophosphohydrolase MazG-like" evidence="1">
    <location>
        <begin position="38"/>
        <end position="111"/>
    </location>
</feature>
<comment type="caution">
    <text evidence="2">The sequence shown here is derived from an EMBL/GenBank/DDBJ whole genome shotgun (WGS) entry which is preliminary data.</text>
</comment>
<dbReference type="InterPro" id="IPR004518">
    <property type="entry name" value="MazG-like_dom"/>
</dbReference>
<reference evidence="2 3" key="1">
    <citation type="submission" date="2023-07" db="EMBL/GenBank/DDBJ databases">
        <title>Sorghum-associated microbial communities from plants grown in Nebraska, USA.</title>
        <authorList>
            <person name="Schachtman D."/>
        </authorList>
    </citation>
    <scope>NUCLEOTIDE SEQUENCE [LARGE SCALE GENOMIC DNA]</scope>
    <source>
        <strain evidence="2 3">584</strain>
    </source>
</reference>
<gene>
    <name evidence="2" type="ORF">E9232_005540</name>
</gene>
<dbReference type="InterPro" id="IPR048011">
    <property type="entry name" value="NTP-PPase_MazG-like_C"/>
</dbReference>
<organism evidence="2 3">
    <name type="scientific">Inquilinus ginsengisoli</name>
    <dbReference type="NCBI Taxonomy" id="363840"/>
    <lineage>
        <taxon>Bacteria</taxon>
        <taxon>Pseudomonadati</taxon>
        <taxon>Pseudomonadota</taxon>
        <taxon>Alphaproteobacteria</taxon>
        <taxon>Rhodospirillales</taxon>
        <taxon>Rhodospirillaceae</taxon>
        <taxon>Inquilinus</taxon>
    </lineage>
</organism>
<dbReference type="NCBIfam" id="NF007113">
    <property type="entry name" value="PRK09562.1"/>
    <property type="match status" value="1"/>
</dbReference>
<accession>A0ABU1JZK6</accession>
<keyword evidence="2" id="KW-0378">Hydrolase</keyword>
<keyword evidence="3" id="KW-1185">Reference proteome</keyword>
<dbReference type="PANTHER" id="PTHR30522:SF0">
    <property type="entry name" value="NUCLEOSIDE TRIPHOSPHATE PYROPHOSPHOHYDROLASE"/>
    <property type="match status" value="1"/>
</dbReference>
<dbReference type="Gene3D" id="1.10.287.1080">
    <property type="entry name" value="MazG-like"/>
    <property type="match status" value="2"/>
</dbReference>
<dbReference type="InterPro" id="IPR011551">
    <property type="entry name" value="NTP_PyrPHydrolase_MazG"/>
</dbReference>
<evidence type="ECO:0000313" key="2">
    <source>
        <dbReference type="EMBL" id="MDR6292995.1"/>
    </source>
</evidence>
<dbReference type="PANTHER" id="PTHR30522">
    <property type="entry name" value="NUCLEOSIDE TRIPHOSPHATE PYROPHOSPHOHYDROLASE"/>
    <property type="match status" value="1"/>
</dbReference>
<dbReference type="Pfam" id="PF03819">
    <property type="entry name" value="MazG"/>
    <property type="match status" value="2"/>
</dbReference>
<dbReference type="SUPFAM" id="SSF101386">
    <property type="entry name" value="all-alpha NTP pyrophosphatases"/>
    <property type="match status" value="2"/>
</dbReference>
<feature type="domain" description="NTP pyrophosphohydrolase MazG-like" evidence="1">
    <location>
        <begin position="180"/>
        <end position="243"/>
    </location>
</feature>
<evidence type="ECO:0000313" key="3">
    <source>
        <dbReference type="Proteomes" id="UP001262410"/>
    </source>
</evidence>
<proteinExistence type="predicted"/>
<dbReference type="GO" id="GO:0047693">
    <property type="term" value="F:ATP diphosphatase activity"/>
    <property type="evidence" value="ECO:0007669"/>
    <property type="project" value="UniProtKB-EC"/>
</dbReference>
<name>A0ABU1JZK6_9PROT</name>
<dbReference type="EC" id="3.6.1.8" evidence="2"/>
<sequence>MTDRPDESPDAGDATRRLIEVMARLRDPQAGCPWDIEQNFRTIAPYTIEEAYEVADAIERDAMDELKDELGDLLFQVAFHSRMAEERGAFDFAGVAAGIVDKMIRRHPHVFGDQPVDADGMPAQWERQKAEERAAKAASEGRAAGALDGIAAGLPSLTRALKLQKRAARVGFDWTDPADILDKIDEEVAEIRAEIDGKAPKERIEDEIGDLLFCAVNLARRYEVDPDAALRRTNAKFERRFRHLEAALKAVGRDPAGASLDEMEALWVAAKQAERVA</sequence>
<dbReference type="CDD" id="cd11528">
    <property type="entry name" value="NTP-PPase_MazG_Nterm"/>
    <property type="match status" value="1"/>
</dbReference>
<dbReference type="InterPro" id="IPR048015">
    <property type="entry name" value="NTP-PPase_MazG-like_N"/>
</dbReference>
<dbReference type="Proteomes" id="UP001262410">
    <property type="component" value="Unassembled WGS sequence"/>
</dbReference>
<evidence type="ECO:0000259" key="1">
    <source>
        <dbReference type="Pfam" id="PF03819"/>
    </source>
</evidence>
<dbReference type="EMBL" id="JAVDPW010000010">
    <property type="protein sequence ID" value="MDR6292995.1"/>
    <property type="molecule type" value="Genomic_DNA"/>
</dbReference>